<dbReference type="PANTHER" id="PTHR43640:SF1">
    <property type="entry name" value="THIOREDOXIN-DEPENDENT PEROXIREDOXIN"/>
    <property type="match status" value="1"/>
</dbReference>
<evidence type="ECO:0000313" key="4">
    <source>
        <dbReference type="Proteomes" id="UP000696931"/>
    </source>
</evidence>
<dbReference type="InterPro" id="IPR013740">
    <property type="entry name" value="Redoxin"/>
</dbReference>
<dbReference type="Pfam" id="PF08534">
    <property type="entry name" value="Redoxin"/>
    <property type="match status" value="1"/>
</dbReference>
<dbReference type="PANTHER" id="PTHR43640">
    <property type="entry name" value="OS07G0260300 PROTEIN"/>
    <property type="match status" value="1"/>
</dbReference>
<sequence>MKRKSGFVLAAFVIVTALSAMAFAQNGSAPAALQLGASAPMSEIAMQNIDGKPLTIAKAAGKKGTLVMFICNHCPYVKAWQPRIAEIGNAAMKQGVGVIAINSNDPEAYPEDAFAEMGPRAKSVGYQFPFVVDATSGVARAFGATRTPEVFLFDAKGKLVYHGAIDDNAQHADQVTQRWLNEAVAAVASGKPVKTAESKALGCGIKFRAVAAK</sequence>
<organism evidence="3 4">
    <name type="scientific">Eiseniibacteriota bacterium</name>
    <dbReference type="NCBI Taxonomy" id="2212470"/>
    <lineage>
        <taxon>Bacteria</taxon>
        <taxon>Candidatus Eiseniibacteriota</taxon>
    </lineage>
</organism>
<dbReference type="PROSITE" id="PS51352">
    <property type="entry name" value="THIOREDOXIN_2"/>
    <property type="match status" value="1"/>
</dbReference>
<dbReference type="SUPFAM" id="SSF52833">
    <property type="entry name" value="Thioredoxin-like"/>
    <property type="match status" value="1"/>
</dbReference>
<comment type="caution">
    <text evidence="3">The sequence shown here is derived from an EMBL/GenBank/DDBJ whole genome shotgun (WGS) entry which is preliminary data.</text>
</comment>
<keyword evidence="1" id="KW-0732">Signal</keyword>
<protein>
    <submittedName>
        <fullName evidence="3">Thioredoxin family protein</fullName>
    </submittedName>
</protein>
<proteinExistence type="predicted"/>
<feature type="domain" description="Thioredoxin" evidence="2">
    <location>
        <begin position="33"/>
        <end position="185"/>
    </location>
</feature>
<gene>
    <name evidence="3" type="ORF">HZA61_03180</name>
</gene>
<dbReference type="InterPro" id="IPR036249">
    <property type="entry name" value="Thioredoxin-like_sf"/>
</dbReference>
<evidence type="ECO:0000256" key="1">
    <source>
        <dbReference type="SAM" id="SignalP"/>
    </source>
</evidence>
<reference evidence="3" key="1">
    <citation type="submission" date="2020-07" db="EMBL/GenBank/DDBJ databases">
        <title>Huge and variable diversity of episymbiotic CPR bacteria and DPANN archaea in groundwater ecosystems.</title>
        <authorList>
            <person name="He C.Y."/>
            <person name="Keren R."/>
            <person name="Whittaker M."/>
            <person name="Farag I.F."/>
            <person name="Doudna J."/>
            <person name="Cate J.H.D."/>
            <person name="Banfield J.F."/>
        </authorList>
    </citation>
    <scope>NUCLEOTIDE SEQUENCE</scope>
    <source>
        <strain evidence="3">NC_groundwater_1813_Pr3_B-0.1um_71_17</strain>
    </source>
</reference>
<dbReference type="InterPro" id="IPR047262">
    <property type="entry name" value="PRX-like1"/>
</dbReference>
<dbReference type="GO" id="GO:0016491">
    <property type="term" value="F:oxidoreductase activity"/>
    <property type="evidence" value="ECO:0007669"/>
    <property type="project" value="InterPro"/>
</dbReference>
<dbReference type="EMBL" id="JACRIW010000024">
    <property type="protein sequence ID" value="MBI5168470.1"/>
    <property type="molecule type" value="Genomic_DNA"/>
</dbReference>
<dbReference type="CDD" id="cd02969">
    <property type="entry name" value="PRX_like1"/>
    <property type="match status" value="1"/>
</dbReference>
<feature type="signal peptide" evidence="1">
    <location>
        <begin position="1"/>
        <end position="24"/>
    </location>
</feature>
<evidence type="ECO:0000313" key="3">
    <source>
        <dbReference type="EMBL" id="MBI5168470.1"/>
    </source>
</evidence>
<name>A0A933SC01_UNCEI</name>
<feature type="chain" id="PRO_5036703424" evidence="1">
    <location>
        <begin position="25"/>
        <end position="213"/>
    </location>
</feature>
<dbReference type="InterPro" id="IPR013766">
    <property type="entry name" value="Thioredoxin_domain"/>
</dbReference>
<accession>A0A933SC01</accession>
<dbReference type="Proteomes" id="UP000696931">
    <property type="component" value="Unassembled WGS sequence"/>
</dbReference>
<dbReference type="AlphaFoldDB" id="A0A933SC01"/>
<dbReference type="Gene3D" id="3.40.30.10">
    <property type="entry name" value="Glutaredoxin"/>
    <property type="match status" value="1"/>
</dbReference>
<evidence type="ECO:0000259" key="2">
    <source>
        <dbReference type="PROSITE" id="PS51352"/>
    </source>
</evidence>